<dbReference type="EMBL" id="JACYFS010000003">
    <property type="protein sequence ID" value="MBD8082899.1"/>
    <property type="molecule type" value="Genomic_DNA"/>
</dbReference>
<evidence type="ECO:0000313" key="4">
    <source>
        <dbReference type="EMBL" id="MBD8082899.1"/>
    </source>
</evidence>
<feature type="signal peptide" evidence="3">
    <location>
        <begin position="1"/>
        <end position="19"/>
    </location>
</feature>
<dbReference type="Proteomes" id="UP000637299">
    <property type="component" value="Unassembled WGS sequence"/>
</dbReference>
<accession>A0ABR8ZC55</accession>
<feature type="compositionally biased region" description="Basic and acidic residues" evidence="2">
    <location>
        <begin position="243"/>
        <end position="257"/>
    </location>
</feature>
<gene>
    <name evidence="4" type="ORF">IC610_10780</name>
</gene>
<dbReference type="RefSeq" id="WP_191736873.1">
    <property type="nucleotide sequence ID" value="NZ_JACYFS010000003.1"/>
</dbReference>
<comment type="caution">
    <text evidence="4">The sequence shown here is derived from an EMBL/GenBank/DDBJ whole genome shotgun (WGS) entry which is preliminary data.</text>
</comment>
<proteinExistence type="predicted"/>
<evidence type="ECO:0000256" key="3">
    <source>
        <dbReference type="SAM" id="SignalP"/>
    </source>
</evidence>
<evidence type="ECO:0000256" key="2">
    <source>
        <dbReference type="SAM" id="MobiDB-lite"/>
    </source>
</evidence>
<evidence type="ECO:0000313" key="5">
    <source>
        <dbReference type="Proteomes" id="UP000637299"/>
    </source>
</evidence>
<keyword evidence="1" id="KW-0175">Coiled coil</keyword>
<feature type="compositionally biased region" description="Acidic residues" evidence="2">
    <location>
        <begin position="275"/>
        <end position="284"/>
    </location>
</feature>
<evidence type="ECO:0000256" key="1">
    <source>
        <dbReference type="SAM" id="Coils"/>
    </source>
</evidence>
<sequence length="702" mass="81968">MKTYLIKTQKIFFMLFAFAYLGAQQSPKLPKDALFYMEINGKQLNKKINWEKVNPFFKELSKDNDKKTTSWNDFSKTGIKYDATQYHYASANDSIYAYTTYFTLDNTSKFTEFINSVKKKGQEVTKKSNYEFVDIDDNIFVAWNDKKAVLKMMNYSKPYDYDVYADSTVAVVDSTAAAVDSVAVDADYEIEAEKPFDYKEEIQNLKDEISYIKQNIKDNNAEIVKLQKDIKYLEKHKKYPEEKTTEAIRDTTYKEGSYEEEIPPPPPVGPRKSGEEEDQTEEMDDYDYEAEAVADSLFMKEMDSINIETFKMVKKFAEADFDKYFSSNLELEVAKDILSFRDSNSDIFIHTDYGKIFGLKSYRSFYREFDIENLVGKMYNSNSSYNLYFDDDKVRLINNYQHKDSNINNSFAAVYKGKKNKKLTALINDKSIGYYAMNLNGYKYFDLIYTLFENTGDGKYQKEIQLMMETVKIVLDEEAISKIAPGNGIFVLNELKSKKVEYTDFEYDDDYNEKEVTKTKDVMFPDFTFAFATENEKYWSRIFDMLVSNKDTKEKFIKDGDFYKFKEGTNQGPVDQLYFTVKDGIVYLTTAKENINPKSQTDISKKWMKDSEKYAVSGRFDLQKLLIGLNQEFKDSSEIKLLNLMKKNAGEFNYKSEVKGNSIQTEIDYKIKTSAENSLMYFFNLVDEIYKISESEKKNQPL</sequence>
<reference evidence="4 5" key="1">
    <citation type="submission" date="2020-09" db="EMBL/GenBank/DDBJ databases">
        <title>Genome seq and assembly of Chryseobacterium sp.</title>
        <authorList>
            <person name="Chhetri G."/>
        </authorList>
    </citation>
    <scope>NUCLEOTIDE SEQUENCE [LARGE SCALE GENOMIC DNA]</scope>
    <source>
        <strain evidence="4 5">GCR10</strain>
    </source>
</reference>
<organism evidence="4 5">
    <name type="scientific">Chryseobacterium caseinilyticum</name>
    <dbReference type="NCBI Taxonomy" id="2771428"/>
    <lineage>
        <taxon>Bacteria</taxon>
        <taxon>Pseudomonadati</taxon>
        <taxon>Bacteroidota</taxon>
        <taxon>Flavobacteriia</taxon>
        <taxon>Flavobacteriales</taxon>
        <taxon>Weeksellaceae</taxon>
        <taxon>Chryseobacterium group</taxon>
        <taxon>Chryseobacterium</taxon>
    </lineage>
</organism>
<keyword evidence="3" id="KW-0732">Signal</keyword>
<protein>
    <recommendedName>
        <fullName evidence="6">DUF4836 family protein</fullName>
    </recommendedName>
</protein>
<name>A0ABR8ZC55_9FLAO</name>
<feature type="region of interest" description="Disordered" evidence="2">
    <location>
        <begin position="243"/>
        <end position="284"/>
    </location>
</feature>
<keyword evidence="5" id="KW-1185">Reference proteome</keyword>
<evidence type="ECO:0008006" key="6">
    <source>
        <dbReference type="Google" id="ProtNLM"/>
    </source>
</evidence>
<feature type="chain" id="PRO_5046344592" description="DUF4836 family protein" evidence="3">
    <location>
        <begin position="20"/>
        <end position="702"/>
    </location>
</feature>
<feature type="coiled-coil region" evidence="1">
    <location>
        <begin position="202"/>
        <end position="236"/>
    </location>
</feature>